<gene>
    <name evidence="1" type="ORF">ERICIII_00575</name>
</gene>
<accession>A0A2L1U9E5</accession>
<dbReference type="GeneID" id="64217411"/>
<protein>
    <submittedName>
        <fullName evidence="1">Uncharacterized protein</fullName>
    </submittedName>
</protein>
<dbReference type="RefSeq" id="WP_077996680.1">
    <property type="nucleotide sequence ID" value="NZ_CP019655.1"/>
</dbReference>
<dbReference type="EMBL" id="CP019655">
    <property type="protein sequence ID" value="AVF24799.1"/>
    <property type="molecule type" value="Genomic_DNA"/>
</dbReference>
<dbReference type="AlphaFoldDB" id="A0A2L1U9E5"/>
<dbReference type="Proteomes" id="UP000239833">
    <property type="component" value="Chromosome"/>
</dbReference>
<name>A0A2L1U9E5_9BACL</name>
<sequence length="68" mass="7759">MFMFHCQHALGIPNSEGTLSGYIRLLDEFTVIDGIYPKSKIQNVDKISFEDFQRYAEGDGLDDSKEQV</sequence>
<proteinExistence type="predicted"/>
<evidence type="ECO:0000313" key="2">
    <source>
        <dbReference type="Proteomes" id="UP000239833"/>
    </source>
</evidence>
<reference evidence="2" key="1">
    <citation type="submission" date="2017-02" db="EMBL/GenBank/DDBJ databases">
        <title>Delineation of Paenibacillus larvae strains originating from foulbrood outbreaks.</title>
        <authorList>
            <person name="Beims H."/>
            <person name="Bunk B."/>
            <person name="Sproeer C."/>
            <person name="Mohr K.I."/>
            <person name="Pradella S."/>
            <person name="Guenther G."/>
            <person name="Rohde M."/>
            <person name="von der Ohe W."/>
            <person name="Steinert M."/>
        </authorList>
    </citation>
    <scope>NUCLEOTIDE SEQUENCE [LARGE SCALE GENOMIC DNA]</scope>
    <source>
        <strain evidence="2">Eric_III</strain>
    </source>
</reference>
<evidence type="ECO:0000313" key="1">
    <source>
        <dbReference type="EMBL" id="AVF24799.1"/>
    </source>
</evidence>
<organism evidence="1 2">
    <name type="scientific">Paenibacillus larvae subsp. larvae</name>
    <dbReference type="NCBI Taxonomy" id="147375"/>
    <lineage>
        <taxon>Bacteria</taxon>
        <taxon>Bacillati</taxon>
        <taxon>Bacillota</taxon>
        <taxon>Bacilli</taxon>
        <taxon>Bacillales</taxon>
        <taxon>Paenibacillaceae</taxon>
        <taxon>Paenibacillus</taxon>
    </lineage>
</organism>